<dbReference type="PANTHER" id="PTHR34665:SF4">
    <property type="entry name" value="DUF3741 DOMAIN-CONTAINING PROTEIN"/>
    <property type="match status" value="1"/>
</dbReference>
<dbReference type="AlphaFoldDB" id="A0A6P5Y421"/>
<dbReference type="RefSeq" id="XP_022735175.1">
    <property type="nucleotide sequence ID" value="XM_022879440.1"/>
</dbReference>
<organism evidence="1 2">
    <name type="scientific">Durio zibethinus</name>
    <name type="common">Durian</name>
    <dbReference type="NCBI Taxonomy" id="66656"/>
    <lineage>
        <taxon>Eukaryota</taxon>
        <taxon>Viridiplantae</taxon>
        <taxon>Streptophyta</taxon>
        <taxon>Embryophyta</taxon>
        <taxon>Tracheophyta</taxon>
        <taxon>Spermatophyta</taxon>
        <taxon>Magnoliopsida</taxon>
        <taxon>eudicotyledons</taxon>
        <taxon>Gunneridae</taxon>
        <taxon>Pentapetalae</taxon>
        <taxon>rosids</taxon>
        <taxon>malvids</taxon>
        <taxon>Malvales</taxon>
        <taxon>Malvaceae</taxon>
        <taxon>Helicteroideae</taxon>
        <taxon>Durio</taxon>
    </lineage>
</organism>
<dbReference type="KEGG" id="dzi:111288522"/>
<protein>
    <submittedName>
        <fullName evidence="2">Uncharacterized protein LOC111288522</fullName>
    </submittedName>
</protein>
<gene>
    <name evidence="2" type="primary">LOC111288522</name>
</gene>
<evidence type="ECO:0000313" key="2">
    <source>
        <dbReference type="RefSeq" id="XP_022735175.1"/>
    </source>
</evidence>
<accession>A0A6P5Y421</accession>
<sequence>MEKKNNRSCLDELALVKAAAWAWYQHGSGSDEKPMREFDITQTTRAPCRPSRYKLEAMRNNASKTIKGSETTNPIHTQNSLLDSYEIESISKRLGHLIEFSGIKFYDDLLCIDRDYQKKMVLNGGKKNKSNKLKGFLLRRAVVCGRNQDVDDRAVRGEDDQRRPEKHAHVIKMVNCKPWVPQAW</sequence>
<keyword evidence="1" id="KW-1185">Reference proteome</keyword>
<dbReference type="Proteomes" id="UP000515121">
    <property type="component" value="Unplaced"/>
</dbReference>
<reference evidence="2" key="1">
    <citation type="submission" date="2025-08" db="UniProtKB">
        <authorList>
            <consortium name="RefSeq"/>
        </authorList>
    </citation>
    <scope>IDENTIFICATION</scope>
    <source>
        <tissue evidence="2">Fruit stalk</tissue>
    </source>
</reference>
<proteinExistence type="predicted"/>
<dbReference type="GeneID" id="111288522"/>
<evidence type="ECO:0000313" key="1">
    <source>
        <dbReference type="Proteomes" id="UP000515121"/>
    </source>
</evidence>
<dbReference type="OrthoDB" id="1002442at2759"/>
<name>A0A6P5Y421_DURZI</name>
<dbReference type="PANTHER" id="PTHR34665">
    <property type="entry name" value="DUF3741 DOMAIN-CONTAINING PROTEIN"/>
    <property type="match status" value="1"/>
</dbReference>